<dbReference type="Gene3D" id="3.40.710.10">
    <property type="entry name" value="DD-peptidase/beta-lactamase superfamily"/>
    <property type="match status" value="1"/>
</dbReference>
<dbReference type="Proteomes" id="UP000319342">
    <property type="component" value="Chromosome"/>
</dbReference>
<dbReference type="PANTHER" id="PTHR43283:SF7">
    <property type="entry name" value="BETA-LACTAMASE-RELATED DOMAIN-CONTAINING PROTEIN"/>
    <property type="match status" value="1"/>
</dbReference>
<dbReference type="SUPFAM" id="SSF56601">
    <property type="entry name" value="beta-lactamase/transpeptidase-like"/>
    <property type="match status" value="1"/>
</dbReference>
<dbReference type="InterPro" id="IPR001466">
    <property type="entry name" value="Beta-lactam-related"/>
</dbReference>
<dbReference type="Pfam" id="PF00144">
    <property type="entry name" value="Beta-lactamase"/>
    <property type="match status" value="1"/>
</dbReference>
<dbReference type="PANTHER" id="PTHR43283">
    <property type="entry name" value="BETA-LACTAMASE-RELATED"/>
    <property type="match status" value="1"/>
</dbReference>
<dbReference type="InterPro" id="IPR050789">
    <property type="entry name" value="Diverse_Enzym_Activities"/>
</dbReference>
<evidence type="ECO:0000313" key="3">
    <source>
        <dbReference type="EMBL" id="QDU83851.1"/>
    </source>
</evidence>
<reference evidence="3 4" key="1">
    <citation type="submission" date="2019-02" db="EMBL/GenBank/DDBJ databases">
        <title>Deep-cultivation of Planctomycetes and their phenomic and genomic characterization uncovers novel biology.</title>
        <authorList>
            <person name="Wiegand S."/>
            <person name="Jogler M."/>
            <person name="Boedeker C."/>
            <person name="Pinto D."/>
            <person name="Vollmers J."/>
            <person name="Rivas-Marin E."/>
            <person name="Kohn T."/>
            <person name="Peeters S.H."/>
            <person name="Heuer A."/>
            <person name="Rast P."/>
            <person name="Oberbeckmann S."/>
            <person name="Bunk B."/>
            <person name="Jeske O."/>
            <person name="Meyerdierks A."/>
            <person name="Storesund J.E."/>
            <person name="Kallscheuer N."/>
            <person name="Luecker S."/>
            <person name="Lage O.M."/>
            <person name="Pohl T."/>
            <person name="Merkel B.J."/>
            <person name="Hornburger P."/>
            <person name="Mueller R.-W."/>
            <person name="Bruemmer F."/>
            <person name="Labrenz M."/>
            <person name="Spormann A.M."/>
            <person name="Op den Camp H."/>
            <person name="Overmann J."/>
            <person name="Amann R."/>
            <person name="Jetten M.S.M."/>
            <person name="Mascher T."/>
            <person name="Medema M.H."/>
            <person name="Devos D.P."/>
            <person name="Kaster A.-K."/>
            <person name="Ovreas L."/>
            <person name="Rohde M."/>
            <person name="Galperin M.Y."/>
            <person name="Jogler C."/>
        </authorList>
    </citation>
    <scope>NUCLEOTIDE SEQUENCE [LARGE SCALE GENOMIC DNA]</scope>
    <source>
        <strain evidence="3 4">Pla163</strain>
    </source>
</reference>
<evidence type="ECO:0000313" key="4">
    <source>
        <dbReference type="Proteomes" id="UP000319342"/>
    </source>
</evidence>
<protein>
    <submittedName>
        <fullName evidence="3">Beta-lactamase</fullName>
    </submittedName>
</protein>
<evidence type="ECO:0000259" key="2">
    <source>
        <dbReference type="Pfam" id="PF00144"/>
    </source>
</evidence>
<proteinExistence type="predicted"/>
<evidence type="ECO:0000256" key="1">
    <source>
        <dbReference type="SAM" id="SignalP"/>
    </source>
</evidence>
<dbReference type="RefSeq" id="WP_145184298.1">
    <property type="nucleotide sequence ID" value="NZ_CP036290.1"/>
</dbReference>
<organism evidence="3 4">
    <name type="scientific">Rohdeia mirabilis</name>
    <dbReference type="NCBI Taxonomy" id="2528008"/>
    <lineage>
        <taxon>Bacteria</taxon>
        <taxon>Pseudomonadati</taxon>
        <taxon>Planctomycetota</taxon>
        <taxon>Planctomycetia</taxon>
        <taxon>Planctomycetia incertae sedis</taxon>
        <taxon>Rohdeia</taxon>
    </lineage>
</organism>
<dbReference type="EMBL" id="CP036290">
    <property type="protein sequence ID" value="QDU83851.1"/>
    <property type="molecule type" value="Genomic_DNA"/>
</dbReference>
<feature type="chain" id="PRO_5021964652" evidence="1">
    <location>
        <begin position="29"/>
        <end position="423"/>
    </location>
</feature>
<name>A0A518CXA0_9BACT</name>
<accession>A0A518CXA0</accession>
<keyword evidence="1" id="KW-0732">Signal</keyword>
<dbReference type="AlphaFoldDB" id="A0A518CXA0"/>
<dbReference type="OrthoDB" id="9773047at2"/>
<gene>
    <name evidence="3" type="ORF">Pla163_09520</name>
</gene>
<dbReference type="InterPro" id="IPR012338">
    <property type="entry name" value="Beta-lactam/transpept-like"/>
</dbReference>
<feature type="signal peptide" evidence="1">
    <location>
        <begin position="1"/>
        <end position="28"/>
    </location>
</feature>
<keyword evidence="4" id="KW-1185">Reference proteome</keyword>
<feature type="domain" description="Beta-lactamase-related" evidence="2">
    <location>
        <begin position="76"/>
        <end position="401"/>
    </location>
</feature>
<sequence precursor="true">MSRPLRLLATLASTLLALATGLAPPAGAQTLVAGHGIQAATRAAVQEPERAPRPVRPAGVAVTEETLEAACHLSEAAAGRALLVLEGGEVVFERYAGGWSAERPHPLASGTKSFAGVLATVAVADGLFEDLDAPVHLFVEEWGQDERKRAVTLRNLLDQSSGLAPHDPSLGRRGWGINDLGSRNAASRLLRRDGEAPSDRFVAALSSVPMTAAPGEGFAYGPSHFFAFGGVLEAALATSERPETTCFDYLVARVLRPAGIDAELERFGPDAAGKPGLPGAGHLTAREWANFGRWVQLDGAHRTEEGEMVRDLVPGAFDVLFEPSAANPGYGLSWWLSTPSGIADDSGASVSDDELERLAGLPAILDADGRPIEIVMAAGAGNQRLYLVDAADLVVVRFAEQGRQGRAFDDRVFLETLLGLRAE</sequence>